<organism evidence="1 4">
    <name type="scientific">Marinobacter salarius</name>
    <dbReference type="NCBI Taxonomy" id="1420917"/>
    <lineage>
        <taxon>Bacteria</taxon>
        <taxon>Pseudomonadati</taxon>
        <taxon>Pseudomonadota</taxon>
        <taxon>Gammaproteobacteria</taxon>
        <taxon>Pseudomonadales</taxon>
        <taxon>Marinobacteraceae</taxon>
        <taxon>Marinobacter</taxon>
    </lineage>
</organism>
<dbReference type="EMBL" id="CP007152">
    <property type="protein sequence ID" value="AHI32290.1"/>
    <property type="molecule type" value="Genomic_DNA"/>
</dbReference>
<reference evidence="1 4" key="1">
    <citation type="journal article" date="2014" name="Genome Announc.">
        <title>Draft Genome Sequences of Marinobacter similis A3d10T and Marinobacter salarius R9SW1T.</title>
        <authorList>
            <person name="Ivanova E.P."/>
            <person name="Ng H.J."/>
            <person name="Webb H.K."/>
            <person name="Feng G."/>
            <person name="Oshima K."/>
            <person name="Hattori M."/>
            <person name="Ohkuma M."/>
            <person name="Sergeev A.F."/>
            <person name="Mikhailov V.V."/>
            <person name="Crawford R.J."/>
            <person name="Sawabe T."/>
        </authorList>
    </citation>
    <scope>NUCLEOTIDE SEQUENCE [LARGE SCALE GENOMIC DNA]</scope>
    <source>
        <strain evidence="4">A3d10 and R9SW1</strain>
        <strain evidence="1">R9SW1</strain>
    </source>
</reference>
<name>W5YTA9_9GAMM</name>
<dbReference type="Proteomes" id="UP000199211">
    <property type="component" value="Unassembled WGS sequence"/>
</dbReference>
<dbReference type="InterPro" id="IPR010835">
    <property type="entry name" value="DUF1439"/>
</dbReference>
<accession>W5YTA9</accession>
<reference evidence="2 5" key="3">
    <citation type="submission" date="2017-04" db="EMBL/GenBank/DDBJ databases">
        <title>Genome Sequence of Marinobacter salarius strain SMR5 Isolated from a culture of the Diatom Skeletonema marinoi.</title>
        <authorList>
            <person name="Topel M."/>
            <person name="Pinder M.I.M."/>
            <person name="Johansson O.N."/>
            <person name="Kourtchenko O."/>
            <person name="Godhe A."/>
            <person name="Clarke A.K."/>
        </authorList>
    </citation>
    <scope>NUCLEOTIDE SEQUENCE [LARGE SCALE GENOMIC DNA]</scope>
    <source>
        <strain evidence="2 5">SMR5</strain>
    </source>
</reference>
<dbReference type="STRING" id="1420917.AU15_16765"/>
<accession>A0A1I4ITZ5</accession>
<reference evidence="3 6" key="2">
    <citation type="submission" date="2016-10" db="EMBL/GenBank/DDBJ databases">
        <authorList>
            <person name="Varghese N."/>
            <person name="Submissions S."/>
        </authorList>
    </citation>
    <scope>NUCLEOTIDE SEQUENCE [LARGE SCALE GENOMIC DNA]</scope>
    <source>
        <strain evidence="3 6">DSM 26291</strain>
    </source>
</reference>
<gene>
    <name evidence="1" type="ORF">AU15_16765</name>
    <name evidence="2" type="ORF">MARSALSMR5_03093</name>
    <name evidence="3" type="ORF">SAMN04487868_104163</name>
</gene>
<dbReference type="Proteomes" id="UP000035081">
    <property type="component" value="Chromosome"/>
</dbReference>
<evidence type="ECO:0000313" key="1">
    <source>
        <dbReference type="EMBL" id="AHI32290.1"/>
    </source>
</evidence>
<dbReference type="EMBL" id="FOTV01000004">
    <property type="protein sequence ID" value="SFL57453.1"/>
    <property type="molecule type" value="Genomic_DNA"/>
</dbReference>
<dbReference type="Gene3D" id="3.15.10.40">
    <property type="entry name" value="Uncharacterised protein PF07273, DUF1439"/>
    <property type="match status" value="1"/>
</dbReference>
<dbReference type="EMBL" id="CP020931">
    <property type="protein sequence ID" value="ARM85138.1"/>
    <property type="molecule type" value="Genomic_DNA"/>
</dbReference>
<sequence>MVNASTRLFSAVILLSMFVLGGCASLSPYSISEATLERHFQDTVSDFDRRQLQSGSPLSLSLSNADITLGPDGRDVAVIDLRGQVALNALMAKLPVDIALKVEGAPVYDSKEKAIYIRRLQLLESSIDSSFFKGDLKPVTDNVMRVVAQMLETMPVYRLDEADFTQRMFGMVPMDVRVAPGRLEFVMAE</sequence>
<dbReference type="Pfam" id="PF07273">
    <property type="entry name" value="DUF1439"/>
    <property type="match status" value="1"/>
</dbReference>
<dbReference type="AlphaFoldDB" id="W5YTA9"/>
<dbReference type="HOGENOM" id="CLU_105009_1_0_6"/>
<keyword evidence="6" id="KW-1185">Reference proteome</keyword>
<dbReference type="PROSITE" id="PS51257">
    <property type="entry name" value="PROKAR_LIPOPROTEIN"/>
    <property type="match status" value="1"/>
</dbReference>
<evidence type="ECO:0000313" key="5">
    <source>
        <dbReference type="Proteomes" id="UP000193100"/>
    </source>
</evidence>
<evidence type="ECO:0000313" key="4">
    <source>
        <dbReference type="Proteomes" id="UP000035081"/>
    </source>
</evidence>
<keyword evidence="2" id="KW-0449">Lipoprotein</keyword>
<dbReference type="GeneID" id="77257020"/>
<proteinExistence type="predicted"/>
<evidence type="ECO:0000313" key="3">
    <source>
        <dbReference type="EMBL" id="SFL57453.1"/>
    </source>
</evidence>
<evidence type="ECO:0000313" key="2">
    <source>
        <dbReference type="EMBL" id="ARM85138.1"/>
    </source>
</evidence>
<evidence type="ECO:0000313" key="6">
    <source>
        <dbReference type="Proteomes" id="UP000199211"/>
    </source>
</evidence>
<dbReference type="RefSeq" id="WP_036204273.1">
    <property type="nucleotide sequence ID" value="NZ_CP020931.1"/>
</dbReference>
<dbReference type="KEGG" id="msr:AU15_16765"/>
<dbReference type="Proteomes" id="UP000193100">
    <property type="component" value="Chromosome"/>
</dbReference>
<protein>
    <submittedName>
        <fullName evidence="2">Lipoprotein</fullName>
    </submittedName>
</protein>